<keyword evidence="1" id="KW-0862">Zinc</keyword>
<dbReference type="Pfam" id="PF05147">
    <property type="entry name" value="LANC_like"/>
    <property type="match status" value="1"/>
</dbReference>
<dbReference type="PANTHER" id="PTHR12736:SF7">
    <property type="entry name" value="LANC-LIKE PROTEIN 3"/>
    <property type="match status" value="1"/>
</dbReference>
<dbReference type="Proteomes" id="UP001326715">
    <property type="component" value="Chromosome"/>
</dbReference>
<dbReference type="CDD" id="cd04793">
    <property type="entry name" value="LanC"/>
    <property type="match status" value="1"/>
</dbReference>
<keyword evidence="1" id="KW-0479">Metal-binding</keyword>
<evidence type="ECO:0000256" key="1">
    <source>
        <dbReference type="PIRSR" id="PIRSR607822-1"/>
    </source>
</evidence>
<dbReference type="OrthoDB" id="6313827at2"/>
<proteinExistence type="predicted"/>
<dbReference type="Proteomes" id="UP000183788">
    <property type="component" value="Unassembled WGS sequence"/>
</dbReference>
<evidence type="ECO:0000313" key="3">
    <source>
        <dbReference type="EMBL" id="WQG86744.1"/>
    </source>
</evidence>
<evidence type="ECO:0000313" key="2">
    <source>
        <dbReference type="EMBL" id="SFW54949.1"/>
    </source>
</evidence>
<reference evidence="2 4" key="1">
    <citation type="submission" date="2016-11" db="EMBL/GenBank/DDBJ databases">
        <authorList>
            <person name="Jaros S."/>
            <person name="Januszkiewicz K."/>
            <person name="Wedrychowicz H."/>
        </authorList>
    </citation>
    <scope>NUCLEOTIDE SEQUENCE [LARGE SCALE GENOMIC DNA]</scope>
    <source>
        <strain evidence="2 4">DSM 784</strain>
    </source>
</reference>
<feature type="binding site" evidence="1">
    <location>
        <position position="299"/>
    </location>
    <ligand>
        <name>Zn(2+)</name>
        <dbReference type="ChEBI" id="CHEBI:29105"/>
    </ligand>
</feature>
<dbReference type="InterPro" id="IPR033889">
    <property type="entry name" value="LanC"/>
</dbReference>
<dbReference type="GO" id="GO:0031179">
    <property type="term" value="P:peptide modification"/>
    <property type="evidence" value="ECO:0007669"/>
    <property type="project" value="InterPro"/>
</dbReference>
<dbReference type="PRINTS" id="PR01955">
    <property type="entry name" value="LANCFRANKIA"/>
</dbReference>
<dbReference type="AlphaFoldDB" id="A0A1K1Q5F4"/>
<evidence type="ECO:0000313" key="4">
    <source>
        <dbReference type="Proteomes" id="UP000183788"/>
    </source>
</evidence>
<dbReference type="GO" id="GO:0046872">
    <property type="term" value="F:metal ion binding"/>
    <property type="evidence" value="ECO:0007669"/>
    <property type="project" value="UniProtKB-KW"/>
</dbReference>
<feature type="binding site" evidence="1">
    <location>
        <position position="255"/>
    </location>
    <ligand>
        <name>Zn(2+)</name>
        <dbReference type="ChEBI" id="CHEBI:29105"/>
    </ligand>
</feature>
<dbReference type="Gene3D" id="1.50.10.20">
    <property type="match status" value="1"/>
</dbReference>
<dbReference type="EMBL" id="CP140154">
    <property type="protein sequence ID" value="WQG86744.1"/>
    <property type="molecule type" value="Genomic_DNA"/>
</dbReference>
<protein>
    <submittedName>
        <fullName evidence="3">Lanthionine synthetase C family protein</fullName>
    </submittedName>
    <submittedName>
        <fullName evidence="2">Lanthionine synthetase C-like protein</fullName>
    </submittedName>
</protein>
<reference evidence="3 5" key="2">
    <citation type="submission" date="2023-11" db="EMBL/GenBank/DDBJ databases">
        <title>MicrobeMod: A computational toolkit for identifying prokaryotic methylation and restriction-modification with nanopore sequencing.</title>
        <authorList>
            <person name="Crits-Christoph A."/>
            <person name="Kang S.C."/>
            <person name="Lee H."/>
            <person name="Ostrov N."/>
        </authorList>
    </citation>
    <scope>NUCLEOTIDE SEQUENCE [LARGE SCALE GENOMIC DNA]</scope>
    <source>
        <strain evidence="3 5">ATCC 23090</strain>
    </source>
</reference>
<dbReference type="InterPro" id="IPR007822">
    <property type="entry name" value="LANC-like"/>
</dbReference>
<dbReference type="PANTHER" id="PTHR12736">
    <property type="entry name" value="LANC-LIKE PROTEIN"/>
    <property type="match status" value="1"/>
</dbReference>
<feature type="binding site" evidence="1">
    <location>
        <position position="298"/>
    </location>
    <ligand>
        <name>Zn(2+)</name>
        <dbReference type="ChEBI" id="CHEBI:29105"/>
    </ligand>
</feature>
<dbReference type="RefSeq" id="WP_072360327.1">
    <property type="nucleotide sequence ID" value="NZ_CP139972.1"/>
</dbReference>
<sequence>MPQKRITHILKDISQQLDQLLQTDHQPGLLGGHTGCALFYAYYYQLTGKEKYLQKVHELVLSSMDAMSAHALLPSHCNGIAGMVWCIQHLMNQGLVDGDMEEIFSDVDVLLGNQMIADLNDKKYDFLHEGLGIAVYFLEKETPSPWLTQVVTALEATAVPLPQGISWEDHFSRQSVPSLPDEPCYNLGVAHGVPAISTILSRIKAKGIDTGHLLEKSLDWLQSAANPAASPSLYPTLVNNEGVALTTSHSRMGWCYGDLPVAMALLNGGYTDKAYEILAHSIQNRDVQNGMVHDTCICHGSAGIAHIFNRAYLQTKEPLFQQGAEKWLQHTIDLYESAAGLGFYADGKYEIKEGILEGIAGVGLALIAAVDKDTDPAWDRCILLS</sequence>
<dbReference type="PRINTS" id="PR01950">
    <property type="entry name" value="LANCSUPER"/>
</dbReference>
<name>A0A1K1Q5F4_9BACT</name>
<evidence type="ECO:0000313" key="5">
    <source>
        <dbReference type="Proteomes" id="UP001326715"/>
    </source>
</evidence>
<dbReference type="STRING" id="1004.SAMN05661012_02434"/>
<dbReference type="SUPFAM" id="SSF158745">
    <property type="entry name" value="LanC-like"/>
    <property type="match status" value="1"/>
</dbReference>
<gene>
    <name evidence="2" type="ORF">SAMN05661012_02434</name>
    <name evidence="3" type="ORF">SR876_17540</name>
</gene>
<keyword evidence="5" id="KW-1185">Reference proteome</keyword>
<dbReference type="SMART" id="SM01260">
    <property type="entry name" value="LANC_like"/>
    <property type="match status" value="1"/>
</dbReference>
<dbReference type="EMBL" id="FPIZ01000007">
    <property type="protein sequence ID" value="SFW54949.1"/>
    <property type="molecule type" value="Genomic_DNA"/>
</dbReference>
<dbReference type="GO" id="GO:0005886">
    <property type="term" value="C:plasma membrane"/>
    <property type="evidence" value="ECO:0007669"/>
    <property type="project" value="TreeGrafter"/>
</dbReference>
<organism evidence="2 4">
    <name type="scientific">Chitinophaga sancti</name>
    <dbReference type="NCBI Taxonomy" id="1004"/>
    <lineage>
        <taxon>Bacteria</taxon>
        <taxon>Pseudomonadati</taxon>
        <taxon>Bacteroidota</taxon>
        <taxon>Chitinophagia</taxon>
        <taxon>Chitinophagales</taxon>
        <taxon>Chitinophagaceae</taxon>
        <taxon>Chitinophaga</taxon>
    </lineage>
</organism>
<accession>A0A1K1Q5F4</accession>